<dbReference type="OrthoDB" id="9777385at2"/>
<gene>
    <name evidence="4" type="ORF">E8L99_03080</name>
</gene>
<dbReference type="InterPro" id="IPR011650">
    <property type="entry name" value="Peptidase_M20_dimer"/>
</dbReference>
<feature type="binding site" evidence="2">
    <location>
        <position position="139"/>
    </location>
    <ligand>
        <name>Mn(2+)</name>
        <dbReference type="ChEBI" id="CHEBI:29035"/>
        <label>2</label>
    </ligand>
</feature>
<dbReference type="Proteomes" id="UP000298588">
    <property type="component" value="Chromosome"/>
</dbReference>
<dbReference type="KEGG" id="paqt:E8L99_03080"/>
<name>A0A4D7QHJ0_9HYPH</name>
<comment type="cofactor">
    <cofactor evidence="2">
        <name>Mn(2+)</name>
        <dbReference type="ChEBI" id="CHEBI:29035"/>
    </cofactor>
    <text evidence="2">The Mn(2+) ion enhances activity.</text>
</comment>
<feature type="binding site" evidence="2">
    <location>
        <position position="104"/>
    </location>
    <ligand>
        <name>Mn(2+)</name>
        <dbReference type="ChEBI" id="CHEBI:29035"/>
        <label>2</label>
    </ligand>
</feature>
<keyword evidence="5" id="KW-1185">Reference proteome</keyword>
<keyword evidence="2" id="KW-0464">Manganese</keyword>
<dbReference type="GO" id="GO:0050118">
    <property type="term" value="F:N-acetyldiaminopimelate deacetylase activity"/>
    <property type="evidence" value="ECO:0007669"/>
    <property type="project" value="UniProtKB-ARBA"/>
</dbReference>
<evidence type="ECO:0000256" key="1">
    <source>
        <dbReference type="ARBA" id="ARBA00022801"/>
    </source>
</evidence>
<proteinExistence type="predicted"/>
<dbReference type="InterPro" id="IPR036264">
    <property type="entry name" value="Bact_exopeptidase_dim_dom"/>
</dbReference>
<dbReference type="Pfam" id="PF07687">
    <property type="entry name" value="M20_dimer"/>
    <property type="match status" value="1"/>
</dbReference>
<protein>
    <submittedName>
        <fullName evidence="4">Amidohydrolase</fullName>
    </submittedName>
</protein>
<evidence type="ECO:0000313" key="5">
    <source>
        <dbReference type="Proteomes" id="UP000298588"/>
    </source>
</evidence>
<dbReference type="Pfam" id="PF01546">
    <property type="entry name" value="Peptidase_M20"/>
    <property type="match status" value="1"/>
</dbReference>
<dbReference type="SUPFAM" id="SSF55031">
    <property type="entry name" value="Bacterial exopeptidase dimerisation domain"/>
    <property type="match status" value="1"/>
</dbReference>
<dbReference type="FunFam" id="3.30.70.360:FF:000001">
    <property type="entry name" value="N-acetyldiaminopimelate deacetylase"/>
    <property type="match status" value="1"/>
</dbReference>
<sequence>MPIVNRISALHDEVTAWRRDFHEYPELQFDVHRTAGIVAEKLKEFGCDEVVTGIGRTGVVGIIRGKSNNSGKVIGLRADMDALPLTEITGLPHASKVPGKMHACGHDGHTAMLLGAAKYLAETRNFDGTAIIIFQPAEEGENGAQAMVEDGLMERFGVQEVYGMHNAPGLPVGQFALRPGPLLAAVDNFRIEVEGKGGHAAKPHLSVDTILVTAHIVTALQSIVSRNIDPLKNAVVTVGAFNAGFTNNVIPQTAELRGTVRTLDAEVRDYVEQRLKAVAEGTAALFGAKATVHYERVVAVTVNDPAHTPYAADAAASVVGDTAVNRESVPVMGGEDFSYMLQARPGAFIFIGQGNTASVHHPAYDFNDEIIPLGMSYWAKLVESRLAA</sequence>
<accession>A0A4D7QHJ0</accession>
<feature type="domain" description="Peptidase M20 dimerisation" evidence="3">
    <location>
        <begin position="188"/>
        <end position="280"/>
    </location>
</feature>
<organism evidence="4 5">
    <name type="scientific">Phreatobacter aquaticus</name>
    <dbReference type="NCBI Taxonomy" id="2570229"/>
    <lineage>
        <taxon>Bacteria</taxon>
        <taxon>Pseudomonadati</taxon>
        <taxon>Pseudomonadota</taxon>
        <taxon>Alphaproteobacteria</taxon>
        <taxon>Hyphomicrobiales</taxon>
        <taxon>Phreatobacteraceae</taxon>
        <taxon>Phreatobacter</taxon>
    </lineage>
</organism>
<dbReference type="GO" id="GO:0046872">
    <property type="term" value="F:metal ion binding"/>
    <property type="evidence" value="ECO:0007669"/>
    <property type="project" value="UniProtKB-KW"/>
</dbReference>
<dbReference type="PANTHER" id="PTHR11014">
    <property type="entry name" value="PEPTIDASE M20 FAMILY MEMBER"/>
    <property type="match status" value="1"/>
</dbReference>
<feature type="binding site" evidence="2">
    <location>
        <position position="360"/>
    </location>
    <ligand>
        <name>Mn(2+)</name>
        <dbReference type="ChEBI" id="CHEBI:29035"/>
        <label>2</label>
    </ligand>
</feature>
<dbReference type="PANTHER" id="PTHR11014:SF63">
    <property type="entry name" value="METALLOPEPTIDASE, PUTATIVE (AFU_ORTHOLOGUE AFUA_6G09600)-RELATED"/>
    <property type="match status" value="1"/>
</dbReference>
<feature type="binding site" evidence="2">
    <location>
        <position position="165"/>
    </location>
    <ligand>
        <name>Mn(2+)</name>
        <dbReference type="ChEBI" id="CHEBI:29035"/>
        <label>2</label>
    </ligand>
</feature>
<dbReference type="Gene3D" id="3.30.70.360">
    <property type="match status" value="1"/>
</dbReference>
<evidence type="ECO:0000256" key="2">
    <source>
        <dbReference type="PIRSR" id="PIRSR005962-1"/>
    </source>
</evidence>
<dbReference type="InterPro" id="IPR017439">
    <property type="entry name" value="Amidohydrolase"/>
</dbReference>
<evidence type="ECO:0000259" key="3">
    <source>
        <dbReference type="Pfam" id="PF07687"/>
    </source>
</evidence>
<dbReference type="GO" id="GO:0019877">
    <property type="term" value="P:diaminopimelate biosynthetic process"/>
    <property type="evidence" value="ECO:0007669"/>
    <property type="project" value="UniProtKB-ARBA"/>
</dbReference>
<dbReference type="PIRSF" id="PIRSF005962">
    <property type="entry name" value="Pept_M20D_amidohydro"/>
    <property type="match status" value="1"/>
</dbReference>
<keyword evidence="1 4" id="KW-0378">Hydrolase</keyword>
<dbReference type="NCBIfam" id="TIGR01891">
    <property type="entry name" value="amidohydrolases"/>
    <property type="match status" value="1"/>
</dbReference>
<dbReference type="Gene3D" id="3.40.630.10">
    <property type="entry name" value="Zn peptidases"/>
    <property type="match status" value="1"/>
</dbReference>
<dbReference type="SUPFAM" id="SSF53187">
    <property type="entry name" value="Zn-dependent exopeptidases"/>
    <property type="match status" value="1"/>
</dbReference>
<dbReference type="AlphaFoldDB" id="A0A4D7QHJ0"/>
<dbReference type="InterPro" id="IPR002933">
    <property type="entry name" value="Peptidase_M20"/>
</dbReference>
<dbReference type="CDD" id="cd05666">
    <property type="entry name" value="M20_Acy1-like"/>
    <property type="match status" value="1"/>
</dbReference>
<dbReference type="EMBL" id="CP039865">
    <property type="protein sequence ID" value="QCK84837.1"/>
    <property type="molecule type" value="Genomic_DNA"/>
</dbReference>
<reference evidence="4 5" key="1">
    <citation type="submission" date="2019-04" db="EMBL/GenBank/DDBJ databases">
        <title>Phreatobacter aquaticus sp. nov.</title>
        <authorList>
            <person name="Choi A."/>
            <person name="Baek K."/>
        </authorList>
    </citation>
    <scope>NUCLEOTIDE SEQUENCE [LARGE SCALE GENOMIC DNA]</scope>
    <source>
        <strain evidence="4 5">NMCR1094</strain>
    </source>
</reference>
<keyword evidence="2" id="KW-0479">Metal-binding</keyword>
<dbReference type="RefSeq" id="WP_137098171.1">
    <property type="nucleotide sequence ID" value="NZ_CP039865.1"/>
</dbReference>
<feature type="binding site" evidence="2">
    <location>
        <position position="106"/>
    </location>
    <ligand>
        <name>Mn(2+)</name>
        <dbReference type="ChEBI" id="CHEBI:29035"/>
        <label>2</label>
    </ligand>
</feature>
<evidence type="ECO:0000313" key="4">
    <source>
        <dbReference type="EMBL" id="QCK84837.1"/>
    </source>
</evidence>